<keyword evidence="3" id="KW-0997">Cell inner membrane</keyword>
<dbReference type="Pfam" id="PF06808">
    <property type="entry name" value="DctM"/>
    <property type="match status" value="1"/>
</dbReference>
<feature type="transmembrane region" description="Helical" evidence="7">
    <location>
        <begin position="211"/>
        <end position="233"/>
    </location>
</feature>
<dbReference type="PANTHER" id="PTHR33362">
    <property type="entry name" value="SIALIC ACID TRAP TRANSPORTER PERMEASE PROTEIN SIAT-RELATED"/>
    <property type="match status" value="1"/>
</dbReference>
<organism evidence="9 10">
    <name type="scientific">Streptomonospora alba</name>
    <dbReference type="NCBI Taxonomy" id="183763"/>
    <lineage>
        <taxon>Bacteria</taxon>
        <taxon>Bacillati</taxon>
        <taxon>Actinomycetota</taxon>
        <taxon>Actinomycetes</taxon>
        <taxon>Streptosporangiales</taxon>
        <taxon>Nocardiopsidaceae</taxon>
        <taxon>Streptomonospora</taxon>
    </lineage>
</organism>
<evidence type="ECO:0000313" key="10">
    <source>
        <dbReference type="Proteomes" id="UP000031675"/>
    </source>
</evidence>
<evidence type="ECO:0000256" key="6">
    <source>
        <dbReference type="ARBA" id="ARBA00023136"/>
    </source>
</evidence>
<dbReference type="GO" id="GO:0022857">
    <property type="term" value="F:transmembrane transporter activity"/>
    <property type="evidence" value="ECO:0007669"/>
    <property type="project" value="TreeGrafter"/>
</dbReference>
<evidence type="ECO:0000256" key="2">
    <source>
        <dbReference type="ARBA" id="ARBA00022475"/>
    </source>
</evidence>
<feature type="transmembrane region" description="Helical" evidence="7">
    <location>
        <begin position="353"/>
        <end position="377"/>
    </location>
</feature>
<feature type="transmembrane region" description="Helical" evidence="7">
    <location>
        <begin position="397"/>
        <end position="422"/>
    </location>
</feature>
<comment type="subcellular location">
    <subcellularLocation>
        <location evidence="1">Cell inner membrane</location>
        <topology evidence="1">Multi-pass membrane protein</topology>
    </subcellularLocation>
</comment>
<dbReference type="STRING" id="183763.LP52_06190"/>
<comment type="caution">
    <text evidence="9">The sequence shown here is derived from an EMBL/GenBank/DDBJ whole genome shotgun (WGS) entry which is preliminary data.</text>
</comment>
<keyword evidence="5 7" id="KW-1133">Transmembrane helix</keyword>
<feature type="transmembrane region" description="Helical" evidence="7">
    <location>
        <begin position="239"/>
        <end position="257"/>
    </location>
</feature>
<evidence type="ECO:0000256" key="1">
    <source>
        <dbReference type="ARBA" id="ARBA00004429"/>
    </source>
</evidence>
<dbReference type="EMBL" id="JROO01000009">
    <property type="protein sequence ID" value="KIH99782.1"/>
    <property type="molecule type" value="Genomic_DNA"/>
</dbReference>
<protein>
    <submittedName>
        <fullName evidence="9">C4-dicarboxylate ABC transporter permease</fullName>
    </submittedName>
</protein>
<accession>A0A0C2JSH8</accession>
<dbReference type="NCBIfam" id="TIGR00786">
    <property type="entry name" value="dctM"/>
    <property type="match status" value="1"/>
</dbReference>
<dbReference type="InterPro" id="IPR010656">
    <property type="entry name" value="DctM"/>
</dbReference>
<keyword evidence="2" id="KW-1003">Cell membrane</keyword>
<dbReference type="PIRSF" id="PIRSF006066">
    <property type="entry name" value="HI0050"/>
    <property type="match status" value="1"/>
</dbReference>
<evidence type="ECO:0000256" key="7">
    <source>
        <dbReference type="SAM" id="Phobius"/>
    </source>
</evidence>
<proteinExistence type="predicted"/>
<feature type="transmembrane region" description="Helical" evidence="7">
    <location>
        <begin position="269"/>
        <end position="291"/>
    </location>
</feature>
<reference evidence="10" key="1">
    <citation type="journal article" date="2015" name="Chem. Biol.">
        <title>Structure, bioactivity, and resistance mechanism of streptomonomicin, an unusual lasso Peptide from an understudied halophilic actinomycete.</title>
        <authorList>
            <person name="Metelev M."/>
            <person name="Tietz J.I."/>
            <person name="Melby J.O."/>
            <person name="Blair P.M."/>
            <person name="Zhu L."/>
            <person name="Livnat I."/>
            <person name="Severinov K."/>
            <person name="Mitchell D.A."/>
        </authorList>
    </citation>
    <scope>NUCLEOTIDE SEQUENCE [LARGE SCALE GENOMIC DNA]</scope>
    <source>
        <strain evidence="10">YIM 90003</strain>
    </source>
</reference>
<dbReference type="InterPro" id="IPR004681">
    <property type="entry name" value="TRAP_DctM"/>
</dbReference>
<dbReference type="RefSeq" id="WP_040271437.1">
    <property type="nucleotide sequence ID" value="NZ_JROO01000009.1"/>
</dbReference>
<feature type="transmembrane region" description="Helical" evidence="7">
    <location>
        <begin position="94"/>
        <end position="115"/>
    </location>
</feature>
<keyword evidence="10" id="KW-1185">Reference proteome</keyword>
<evidence type="ECO:0000256" key="3">
    <source>
        <dbReference type="ARBA" id="ARBA00022519"/>
    </source>
</evidence>
<feature type="transmembrane region" description="Helical" evidence="7">
    <location>
        <begin position="311"/>
        <end position="341"/>
    </location>
</feature>
<dbReference type="GO" id="GO:0005886">
    <property type="term" value="C:plasma membrane"/>
    <property type="evidence" value="ECO:0007669"/>
    <property type="project" value="UniProtKB-SubCell"/>
</dbReference>
<evidence type="ECO:0000313" key="9">
    <source>
        <dbReference type="EMBL" id="KIH99782.1"/>
    </source>
</evidence>
<evidence type="ECO:0000259" key="8">
    <source>
        <dbReference type="Pfam" id="PF06808"/>
    </source>
</evidence>
<dbReference type="Proteomes" id="UP000031675">
    <property type="component" value="Unassembled WGS sequence"/>
</dbReference>
<evidence type="ECO:0000256" key="5">
    <source>
        <dbReference type="ARBA" id="ARBA00022989"/>
    </source>
</evidence>
<evidence type="ECO:0000256" key="4">
    <source>
        <dbReference type="ARBA" id="ARBA00022692"/>
    </source>
</evidence>
<keyword evidence="6 7" id="KW-0472">Membrane</keyword>
<sequence>MNAALVVAGILVLLLLRVPIAFAILGPCLAYMALTGQSTGLSLRTAAEEINSFPLLAVPLFVLVGVTANHTGIADRIFAFAQVLFGRVRAGLGYVNIGVSVGFSWMSGSALADVAGVGKMTVPAMTSRGYSRRFSIGLSAASSLIGPVMPPSIPAIVYASVAAVSTAALFAAAVVPALLIAGGLALAVFIWGRRQHHLAGRRPEPGEVRGAVLRVLGPLGAPVLLLGGILSGLFTPTEAAAVGAAYVFVLGFCYRSLNPRTLGRIAVETATTAASIAVILAASGLLGWILAREQVPQDLASFLLGFTDSPLVFLLLVNVALIFIGTVLEPVAALVITVPVLLPVAMQFGVDPVHFGVITIVNLMIGLLTPPIGGVLFVLGSATRTPMQEVFRGTAPFLLPLIAVLVLLTVAPDVVLFLPALLDL</sequence>
<dbReference type="AlphaFoldDB" id="A0A0C2JSH8"/>
<feature type="domain" description="TRAP C4-dicarboxylate transport system permease DctM subunit" evidence="8">
    <location>
        <begin position="8"/>
        <end position="413"/>
    </location>
</feature>
<dbReference type="OrthoDB" id="9777699at2"/>
<keyword evidence="4 7" id="KW-0812">Transmembrane</keyword>
<name>A0A0C2JSH8_9ACTN</name>
<gene>
    <name evidence="9" type="ORF">LP52_06190</name>
</gene>
<feature type="transmembrane region" description="Helical" evidence="7">
    <location>
        <begin position="167"/>
        <end position="191"/>
    </location>
</feature>